<dbReference type="AlphaFoldDB" id="A0A8S1UQE6"/>
<feature type="region of interest" description="Disordered" evidence="4">
    <location>
        <begin position="92"/>
        <end position="140"/>
    </location>
</feature>
<evidence type="ECO:0000256" key="3">
    <source>
        <dbReference type="ARBA" id="ARBA00023242"/>
    </source>
</evidence>
<protein>
    <recommendedName>
        <fullName evidence="5">CRC domain-containing protein</fullName>
    </recommendedName>
</protein>
<dbReference type="SMART" id="SM01114">
    <property type="entry name" value="CXC"/>
    <property type="match status" value="2"/>
</dbReference>
<feature type="domain" description="CRC" evidence="5">
    <location>
        <begin position="152"/>
        <end position="263"/>
    </location>
</feature>
<proteinExistence type="inferred from homology"/>
<dbReference type="EMBL" id="CAJJDO010000046">
    <property type="protein sequence ID" value="CAD8166905.1"/>
    <property type="molecule type" value="Genomic_DNA"/>
</dbReference>
<keyword evidence="7" id="KW-1185">Reference proteome</keyword>
<dbReference type="PANTHER" id="PTHR12446">
    <property type="entry name" value="TESMIN/TSO1-RELATED"/>
    <property type="match status" value="1"/>
</dbReference>
<feature type="compositionally biased region" description="Basic and acidic residues" evidence="4">
    <location>
        <begin position="131"/>
        <end position="140"/>
    </location>
</feature>
<dbReference type="InterPro" id="IPR028307">
    <property type="entry name" value="Lin-54_fam"/>
</dbReference>
<dbReference type="Proteomes" id="UP000689195">
    <property type="component" value="Unassembled WGS sequence"/>
</dbReference>
<evidence type="ECO:0000256" key="2">
    <source>
        <dbReference type="ARBA" id="ARBA00007267"/>
    </source>
</evidence>
<dbReference type="InterPro" id="IPR005172">
    <property type="entry name" value="CRC"/>
</dbReference>
<name>A0A8S1UQE6_9CILI</name>
<organism evidence="6 7">
    <name type="scientific">Paramecium pentaurelia</name>
    <dbReference type="NCBI Taxonomy" id="43138"/>
    <lineage>
        <taxon>Eukaryota</taxon>
        <taxon>Sar</taxon>
        <taxon>Alveolata</taxon>
        <taxon>Ciliophora</taxon>
        <taxon>Intramacronucleata</taxon>
        <taxon>Oligohymenophorea</taxon>
        <taxon>Peniculida</taxon>
        <taxon>Parameciidae</taxon>
        <taxon>Paramecium</taxon>
    </lineage>
</organism>
<comment type="subcellular location">
    <subcellularLocation>
        <location evidence="1">Nucleus</location>
    </subcellularLocation>
</comment>
<dbReference type="PROSITE" id="PS51634">
    <property type="entry name" value="CRC"/>
    <property type="match status" value="1"/>
</dbReference>
<dbReference type="InterPro" id="IPR033467">
    <property type="entry name" value="Tesmin/TSO1-like_CXC"/>
</dbReference>
<accession>A0A8S1UQE6</accession>
<evidence type="ECO:0000256" key="4">
    <source>
        <dbReference type="SAM" id="MobiDB-lite"/>
    </source>
</evidence>
<evidence type="ECO:0000259" key="5">
    <source>
        <dbReference type="PROSITE" id="PS51634"/>
    </source>
</evidence>
<evidence type="ECO:0000256" key="1">
    <source>
        <dbReference type="ARBA" id="ARBA00004123"/>
    </source>
</evidence>
<evidence type="ECO:0000313" key="6">
    <source>
        <dbReference type="EMBL" id="CAD8166905.1"/>
    </source>
</evidence>
<sequence>MARDYLQRQNSLIRGTSFISQNDEPYRPPQLQKFTSNLDEIGNEYDYRPIPFSRQTSNFFLYDPLTPLGPRRSITQQNNPLPLLSLQSQKSQIIDTKQKQEQRPKDLEQMSQEESDIEEDRVKQKIKKQQQQKDIKSREIQKKIKKRNSELEQQPCFCRNSGCLKRYCRCFHSGRMCLKDCQCVEGCLNNNDHLEERNNAIKHVNEKCHRNKNVPKDALFKLKDCFGCNCKKTRCQTGYCECFLRKSKCTMDCQCENCENGLDEAYLESQQKRKNYRAKKK</sequence>
<comment type="similarity">
    <text evidence="2">Belongs to the lin-54 family.</text>
</comment>
<gene>
    <name evidence="6" type="ORF">PPENT_87.1.T0460128</name>
</gene>
<evidence type="ECO:0000313" key="7">
    <source>
        <dbReference type="Proteomes" id="UP000689195"/>
    </source>
</evidence>
<keyword evidence="3" id="KW-0539">Nucleus</keyword>
<feature type="compositionally biased region" description="Basic and acidic residues" evidence="4">
    <location>
        <begin position="96"/>
        <end position="108"/>
    </location>
</feature>
<dbReference type="GO" id="GO:0006355">
    <property type="term" value="P:regulation of DNA-templated transcription"/>
    <property type="evidence" value="ECO:0007669"/>
    <property type="project" value="TreeGrafter"/>
</dbReference>
<dbReference type="PANTHER" id="PTHR12446:SF34">
    <property type="entry name" value="PROTEIN LIN-54 HOMOLOG"/>
    <property type="match status" value="1"/>
</dbReference>
<dbReference type="Pfam" id="PF03638">
    <property type="entry name" value="TCR"/>
    <property type="match status" value="2"/>
</dbReference>
<dbReference type="GO" id="GO:0005634">
    <property type="term" value="C:nucleus"/>
    <property type="evidence" value="ECO:0007669"/>
    <property type="project" value="UniProtKB-SubCell"/>
</dbReference>
<comment type="caution">
    <text evidence="6">The sequence shown here is derived from an EMBL/GenBank/DDBJ whole genome shotgun (WGS) entry which is preliminary data.</text>
</comment>
<dbReference type="OrthoDB" id="6283463at2759"/>
<reference evidence="6" key="1">
    <citation type="submission" date="2021-01" db="EMBL/GenBank/DDBJ databases">
        <authorList>
            <consortium name="Genoscope - CEA"/>
            <person name="William W."/>
        </authorList>
    </citation>
    <scope>NUCLEOTIDE SEQUENCE</scope>
</reference>